<dbReference type="Gene3D" id="3.40.50.720">
    <property type="entry name" value="NAD(P)-binding Rossmann-like Domain"/>
    <property type="match status" value="1"/>
</dbReference>
<name>A0ABQ3YT53_9ACTN</name>
<keyword evidence="5" id="KW-0520">NAD</keyword>
<accession>A0ABQ3YT53</accession>
<evidence type="ECO:0000256" key="6">
    <source>
        <dbReference type="ARBA" id="ARBA00048615"/>
    </source>
</evidence>
<dbReference type="InterPro" id="IPR013131">
    <property type="entry name" value="Mannitol_DH_N"/>
</dbReference>
<feature type="domain" description="Mannitol dehydrogenase C-terminal" evidence="8">
    <location>
        <begin position="283"/>
        <end position="466"/>
    </location>
</feature>
<dbReference type="Pfam" id="PF01232">
    <property type="entry name" value="Mannitol_dh"/>
    <property type="match status" value="1"/>
</dbReference>
<evidence type="ECO:0000256" key="4">
    <source>
        <dbReference type="ARBA" id="ARBA00023002"/>
    </source>
</evidence>
<evidence type="ECO:0000313" key="9">
    <source>
        <dbReference type="EMBL" id="GIE00747.1"/>
    </source>
</evidence>
<dbReference type="EC" id="1.1.1.17" evidence="2"/>
<dbReference type="InterPro" id="IPR023027">
    <property type="entry name" value="Mannitol_DH_CS"/>
</dbReference>
<evidence type="ECO:0000259" key="8">
    <source>
        <dbReference type="Pfam" id="PF08125"/>
    </source>
</evidence>
<dbReference type="PRINTS" id="PR00084">
    <property type="entry name" value="MTLDHDRGNASE"/>
</dbReference>
<dbReference type="Pfam" id="PF08125">
    <property type="entry name" value="Mannitol_dh_C"/>
    <property type="match status" value="1"/>
</dbReference>
<evidence type="ECO:0000256" key="3">
    <source>
        <dbReference type="ARBA" id="ARBA00016219"/>
    </source>
</evidence>
<feature type="domain" description="Mannitol dehydrogenase N-terminal" evidence="7">
    <location>
        <begin position="29"/>
        <end position="272"/>
    </location>
</feature>
<dbReference type="InterPro" id="IPR013118">
    <property type="entry name" value="Mannitol_DH_C"/>
</dbReference>
<organism evidence="9 10">
    <name type="scientific">Paractinoplanes durhamensis</name>
    <dbReference type="NCBI Taxonomy" id="113563"/>
    <lineage>
        <taxon>Bacteria</taxon>
        <taxon>Bacillati</taxon>
        <taxon>Actinomycetota</taxon>
        <taxon>Actinomycetes</taxon>
        <taxon>Micromonosporales</taxon>
        <taxon>Micromonosporaceae</taxon>
        <taxon>Paractinoplanes</taxon>
    </lineage>
</organism>
<dbReference type="SUPFAM" id="SSF51735">
    <property type="entry name" value="NAD(P)-binding Rossmann-fold domains"/>
    <property type="match status" value="1"/>
</dbReference>
<dbReference type="PROSITE" id="PS00974">
    <property type="entry name" value="MANNITOL_DHGENASE"/>
    <property type="match status" value="1"/>
</dbReference>
<dbReference type="Proteomes" id="UP000637628">
    <property type="component" value="Unassembled WGS sequence"/>
</dbReference>
<keyword evidence="4" id="KW-0560">Oxidoreductase</keyword>
<comment type="similarity">
    <text evidence="1">Belongs to the mannitol dehydrogenase family.</text>
</comment>
<dbReference type="RefSeq" id="WP_203726379.1">
    <property type="nucleotide sequence ID" value="NZ_BAAATX010000003.1"/>
</dbReference>
<dbReference type="PANTHER" id="PTHR43362:SF1">
    <property type="entry name" value="MANNITOL DEHYDROGENASE 2-RELATED"/>
    <property type="match status" value="1"/>
</dbReference>
<dbReference type="Gene3D" id="1.10.1040.10">
    <property type="entry name" value="N-(1-d-carboxylethyl)-l-norvaline Dehydrogenase, domain 2"/>
    <property type="match status" value="1"/>
</dbReference>
<gene>
    <name evidence="9" type="ORF">Adu01nite_20970</name>
</gene>
<evidence type="ECO:0000256" key="1">
    <source>
        <dbReference type="ARBA" id="ARBA00006541"/>
    </source>
</evidence>
<dbReference type="InterPro" id="IPR036291">
    <property type="entry name" value="NAD(P)-bd_dom_sf"/>
</dbReference>
<sequence length="487" mass="51601">MSDRLGLGTLGRIPEASRPRITPGDAGAGIVHLGLGAFFRAHQAVYTEDAMAAGGGDWGIVGVGPRSAKVIDDLRAQDGLYSVTTLAAEGRSTRVIGAIAGLRHAAADPAAVVALLADPAIKIVTLTVTEKAYRLDPATGRLLLDDDLRGDLETDRDPRTVPGLLIRGLAARRRADGGPIALVSCDNLPSNGHRLRGLVDYLATATGHSDWVAGNVTFPGTMVDRIVPASTAETLAVAAGELGVRDEAAVHGEPYMQWVIEDDFPAGRPAWEQAGAVLAGDPRPWELLKLRTLNGVHSAIAYLGAVAGRETIYSALEIPGLVTAMRRFIAEDIAPSFDPPPGITVVEYGDQVLHRFANPAIGHRTVQVAMDGSQKLPQRLLHAILDRRRAGGIPRWGALAVAAWMRYVRGTTDDGRPLPLDDPLADRIRQRLATAAPTPAGTVDALLGLDTVFAPELAGDETVRQLLVDWLTELDKHGVEATLAGVR</sequence>
<evidence type="ECO:0000313" key="10">
    <source>
        <dbReference type="Proteomes" id="UP000637628"/>
    </source>
</evidence>
<evidence type="ECO:0000256" key="5">
    <source>
        <dbReference type="ARBA" id="ARBA00023027"/>
    </source>
</evidence>
<dbReference type="InterPro" id="IPR008927">
    <property type="entry name" value="6-PGluconate_DH-like_C_sf"/>
</dbReference>
<dbReference type="InterPro" id="IPR000669">
    <property type="entry name" value="Mannitol_DH"/>
</dbReference>
<comment type="caution">
    <text evidence="9">The sequence shown here is derived from an EMBL/GenBank/DDBJ whole genome shotgun (WGS) entry which is preliminary data.</text>
</comment>
<dbReference type="PANTHER" id="PTHR43362">
    <property type="entry name" value="MANNITOL DEHYDROGENASE DSF1-RELATED"/>
    <property type="match status" value="1"/>
</dbReference>
<dbReference type="InterPro" id="IPR013328">
    <property type="entry name" value="6PGD_dom2"/>
</dbReference>
<protein>
    <recommendedName>
        <fullName evidence="3">Mannitol-1-phosphate 5-dehydrogenase</fullName>
        <ecNumber evidence="2">1.1.1.17</ecNumber>
    </recommendedName>
</protein>
<dbReference type="InterPro" id="IPR050988">
    <property type="entry name" value="Mannitol_DH/Oxidoreductase"/>
</dbReference>
<proteinExistence type="inferred from homology"/>
<dbReference type="SUPFAM" id="SSF48179">
    <property type="entry name" value="6-phosphogluconate dehydrogenase C-terminal domain-like"/>
    <property type="match status" value="1"/>
</dbReference>
<reference evidence="9 10" key="1">
    <citation type="submission" date="2021-01" db="EMBL/GenBank/DDBJ databases">
        <title>Whole genome shotgun sequence of Actinoplanes durhamensis NBRC 14914.</title>
        <authorList>
            <person name="Komaki H."/>
            <person name="Tamura T."/>
        </authorList>
    </citation>
    <scope>NUCLEOTIDE SEQUENCE [LARGE SCALE GENOMIC DNA]</scope>
    <source>
        <strain evidence="9 10">NBRC 14914</strain>
    </source>
</reference>
<dbReference type="EMBL" id="BOML01000019">
    <property type="protein sequence ID" value="GIE00747.1"/>
    <property type="molecule type" value="Genomic_DNA"/>
</dbReference>
<keyword evidence="10" id="KW-1185">Reference proteome</keyword>
<evidence type="ECO:0000256" key="2">
    <source>
        <dbReference type="ARBA" id="ARBA00012939"/>
    </source>
</evidence>
<evidence type="ECO:0000259" key="7">
    <source>
        <dbReference type="Pfam" id="PF01232"/>
    </source>
</evidence>
<comment type="catalytic activity">
    <reaction evidence="6">
        <text>D-mannitol 1-phosphate + NAD(+) = beta-D-fructose 6-phosphate + NADH + H(+)</text>
        <dbReference type="Rhea" id="RHEA:19661"/>
        <dbReference type="ChEBI" id="CHEBI:15378"/>
        <dbReference type="ChEBI" id="CHEBI:57540"/>
        <dbReference type="ChEBI" id="CHEBI:57634"/>
        <dbReference type="ChEBI" id="CHEBI:57945"/>
        <dbReference type="ChEBI" id="CHEBI:61381"/>
        <dbReference type="EC" id="1.1.1.17"/>
    </reaction>
</comment>